<proteinExistence type="inferred from homology"/>
<dbReference type="PRINTS" id="PR00385">
    <property type="entry name" value="P450"/>
</dbReference>
<evidence type="ECO:0000256" key="4">
    <source>
        <dbReference type="ARBA" id="ARBA00022617"/>
    </source>
</evidence>
<dbReference type="Gene3D" id="1.10.630.10">
    <property type="entry name" value="Cytochrome P450"/>
    <property type="match status" value="1"/>
</dbReference>
<reference evidence="11 12" key="1">
    <citation type="journal article" date="2016" name="Mol. Biol. Evol.">
        <title>Comparative Genomics of Early-Diverging Mushroom-Forming Fungi Provides Insights into the Origins of Lignocellulose Decay Capabilities.</title>
        <authorList>
            <person name="Nagy L.G."/>
            <person name="Riley R."/>
            <person name="Tritt A."/>
            <person name="Adam C."/>
            <person name="Daum C."/>
            <person name="Floudas D."/>
            <person name="Sun H."/>
            <person name="Yadav J.S."/>
            <person name="Pangilinan J."/>
            <person name="Larsson K.H."/>
            <person name="Matsuura K."/>
            <person name="Barry K."/>
            <person name="Labutti K."/>
            <person name="Kuo R."/>
            <person name="Ohm R.A."/>
            <person name="Bhattacharya S.S."/>
            <person name="Shirouzu T."/>
            <person name="Yoshinaga Y."/>
            <person name="Martin F.M."/>
            <person name="Grigoriev I.V."/>
            <person name="Hibbett D.S."/>
        </authorList>
    </citation>
    <scope>NUCLEOTIDE SEQUENCE [LARGE SCALE GENOMIC DNA]</scope>
    <source>
        <strain evidence="11 12">HHB12029</strain>
    </source>
</reference>
<dbReference type="PROSITE" id="PS00086">
    <property type="entry name" value="CYTOCHROME_P450"/>
    <property type="match status" value="1"/>
</dbReference>
<dbReference type="SUPFAM" id="SSF48264">
    <property type="entry name" value="Cytochrome P450"/>
    <property type="match status" value="1"/>
</dbReference>
<dbReference type="AlphaFoldDB" id="A0A165KG83"/>
<evidence type="ECO:0000256" key="2">
    <source>
        <dbReference type="ARBA" id="ARBA00005179"/>
    </source>
</evidence>
<keyword evidence="8 10" id="KW-0503">Monooxygenase</keyword>
<comment type="cofactor">
    <cofactor evidence="1 9">
        <name>heme</name>
        <dbReference type="ChEBI" id="CHEBI:30413"/>
    </cofactor>
</comment>
<keyword evidence="7 9" id="KW-0408">Iron</keyword>
<evidence type="ECO:0000256" key="6">
    <source>
        <dbReference type="ARBA" id="ARBA00023002"/>
    </source>
</evidence>
<dbReference type="GO" id="GO:0005506">
    <property type="term" value="F:iron ion binding"/>
    <property type="evidence" value="ECO:0007669"/>
    <property type="project" value="InterPro"/>
</dbReference>
<accession>A0A165KG83</accession>
<dbReference type="PANTHER" id="PTHR24305:SF166">
    <property type="entry name" value="CYTOCHROME P450 12A4, MITOCHONDRIAL-RELATED"/>
    <property type="match status" value="1"/>
</dbReference>
<dbReference type="GO" id="GO:0004497">
    <property type="term" value="F:monooxygenase activity"/>
    <property type="evidence" value="ECO:0007669"/>
    <property type="project" value="UniProtKB-KW"/>
</dbReference>
<dbReference type="InterPro" id="IPR001128">
    <property type="entry name" value="Cyt_P450"/>
</dbReference>
<protein>
    <submittedName>
        <fullName evidence="11">Cytochrome P450</fullName>
    </submittedName>
</protein>
<dbReference type="PRINTS" id="PR00463">
    <property type="entry name" value="EP450I"/>
</dbReference>
<dbReference type="GO" id="GO:0016705">
    <property type="term" value="F:oxidoreductase activity, acting on paired donors, with incorporation or reduction of molecular oxygen"/>
    <property type="evidence" value="ECO:0007669"/>
    <property type="project" value="InterPro"/>
</dbReference>
<keyword evidence="6 10" id="KW-0560">Oxidoreductase</keyword>
<dbReference type="STRING" id="1314781.A0A165KG83"/>
<keyword evidence="12" id="KW-1185">Reference proteome</keyword>
<keyword evidence="4 9" id="KW-0349">Heme</keyword>
<evidence type="ECO:0000256" key="1">
    <source>
        <dbReference type="ARBA" id="ARBA00001971"/>
    </source>
</evidence>
<dbReference type="Pfam" id="PF00067">
    <property type="entry name" value="p450"/>
    <property type="match status" value="1"/>
</dbReference>
<dbReference type="InterPro" id="IPR017972">
    <property type="entry name" value="Cyt_P450_CS"/>
</dbReference>
<dbReference type="EMBL" id="KV425945">
    <property type="protein sequence ID" value="KZV96290.1"/>
    <property type="molecule type" value="Genomic_DNA"/>
</dbReference>
<evidence type="ECO:0000313" key="12">
    <source>
        <dbReference type="Proteomes" id="UP000077266"/>
    </source>
</evidence>
<evidence type="ECO:0000256" key="10">
    <source>
        <dbReference type="RuleBase" id="RU000461"/>
    </source>
</evidence>
<dbReference type="InterPro" id="IPR050121">
    <property type="entry name" value="Cytochrome_P450_monoxygenase"/>
</dbReference>
<sequence>MGYHPGWKVLLSPIVPLPVPRLAWITRGATWNWDGQHKPFAEAGTDVLSIASLLPGYVSYFVADPVALKELVSSRTRFVKPIEHYGILSHFGGNIIVSEGQEWKKHRTPVQRSFSEHNNRMVWTESINVALGLFKSEEWSGREVVRINHVIDITLPMALFVIGIAGFGRRVSWAEDTVIAPGHQMTFKEAISIVTEHLVQTVLIPRWALRIVPQWRKIGIAFEEANAYMHEMIRLRREAVVKEERHDLFTGLLEATEKDPGAGNERLSDSELIGNIFVFLVAGHETTAHTLAFALGLLAIYQDEQENIYNHIKQTLSDGRLPTYEDMPKLTYPLAVLNETLRLYPPGLTFMKQSVEDTTLPLATPYKGQHEIVVPARTLFNAAIAGLHYNPKYWEDPYAFKPARFLDPNWPRDCFIPFSSGARSCIGRRFFENEAIALLTMIMSRYKVELTPEVRDRWAHLDDIVERREKIINPTVSLTLVPKALPLLFVRR</sequence>
<evidence type="ECO:0000313" key="11">
    <source>
        <dbReference type="EMBL" id="KZV96290.1"/>
    </source>
</evidence>
<dbReference type="GO" id="GO:0020037">
    <property type="term" value="F:heme binding"/>
    <property type="evidence" value="ECO:0007669"/>
    <property type="project" value="InterPro"/>
</dbReference>
<dbReference type="InterPro" id="IPR002401">
    <property type="entry name" value="Cyt_P450_E_grp-I"/>
</dbReference>
<keyword evidence="5 9" id="KW-0479">Metal-binding</keyword>
<dbReference type="InterPro" id="IPR036396">
    <property type="entry name" value="Cyt_P450_sf"/>
</dbReference>
<comment type="similarity">
    <text evidence="3 10">Belongs to the cytochrome P450 family.</text>
</comment>
<dbReference type="InParanoid" id="A0A165KG83"/>
<gene>
    <name evidence="11" type="ORF">EXIGLDRAFT_643350</name>
</gene>
<evidence type="ECO:0000256" key="5">
    <source>
        <dbReference type="ARBA" id="ARBA00022723"/>
    </source>
</evidence>
<evidence type="ECO:0000256" key="9">
    <source>
        <dbReference type="PIRSR" id="PIRSR602401-1"/>
    </source>
</evidence>
<dbReference type="OrthoDB" id="1470350at2759"/>
<name>A0A165KG83_EXIGL</name>
<dbReference type="PANTHER" id="PTHR24305">
    <property type="entry name" value="CYTOCHROME P450"/>
    <property type="match status" value="1"/>
</dbReference>
<organism evidence="11 12">
    <name type="scientific">Exidia glandulosa HHB12029</name>
    <dbReference type="NCBI Taxonomy" id="1314781"/>
    <lineage>
        <taxon>Eukaryota</taxon>
        <taxon>Fungi</taxon>
        <taxon>Dikarya</taxon>
        <taxon>Basidiomycota</taxon>
        <taxon>Agaricomycotina</taxon>
        <taxon>Agaricomycetes</taxon>
        <taxon>Auriculariales</taxon>
        <taxon>Exidiaceae</taxon>
        <taxon>Exidia</taxon>
    </lineage>
</organism>
<evidence type="ECO:0000256" key="3">
    <source>
        <dbReference type="ARBA" id="ARBA00010617"/>
    </source>
</evidence>
<comment type="pathway">
    <text evidence="2">Secondary metabolite biosynthesis.</text>
</comment>
<evidence type="ECO:0000256" key="8">
    <source>
        <dbReference type="ARBA" id="ARBA00023033"/>
    </source>
</evidence>
<dbReference type="Proteomes" id="UP000077266">
    <property type="component" value="Unassembled WGS sequence"/>
</dbReference>
<feature type="binding site" description="axial binding residue" evidence="9">
    <location>
        <position position="425"/>
    </location>
    <ligand>
        <name>heme</name>
        <dbReference type="ChEBI" id="CHEBI:30413"/>
    </ligand>
    <ligandPart>
        <name>Fe</name>
        <dbReference type="ChEBI" id="CHEBI:18248"/>
    </ligandPart>
</feature>
<evidence type="ECO:0000256" key="7">
    <source>
        <dbReference type="ARBA" id="ARBA00023004"/>
    </source>
</evidence>